<dbReference type="InterPro" id="IPR002347">
    <property type="entry name" value="SDR_fam"/>
</dbReference>
<feature type="coiled-coil region" evidence="5">
    <location>
        <begin position="40"/>
        <end position="92"/>
    </location>
</feature>
<keyword evidence="4" id="KW-0560">Oxidoreductase</keyword>
<dbReference type="Proteomes" id="UP001479436">
    <property type="component" value="Unassembled WGS sequence"/>
</dbReference>
<comment type="subcellular location">
    <subcellularLocation>
        <location evidence="1">Cytoplasm</location>
    </subcellularLocation>
</comment>
<evidence type="ECO:0000256" key="5">
    <source>
        <dbReference type="SAM" id="Coils"/>
    </source>
</evidence>
<evidence type="ECO:0000313" key="6">
    <source>
        <dbReference type="EMBL" id="KAK9701383.1"/>
    </source>
</evidence>
<keyword evidence="3" id="KW-0521">NADP</keyword>
<evidence type="ECO:0000256" key="1">
    <source>
        <dbReference type="ARBA" id="ARBA00004496"/>
    </source>
</evidence>
<organism evidence="6 7">
    <name type="scientific">Basidiobolus ranarum</name>
    <dbReference type="NCBI Taxonomy" id="34480"/>
    <lineage>
        <taxon>Eukaryota</taxon>
        <taxon>Fungi</taxon>
        <taxon>Fungi incertae sedis</taxon>
        <taxon>Zoopagomycota</taxon>
        <taxon>Entomophthoromycotina</taxon>
        <taxon>Basidiobolomycetes</taxon>
        <taxon>Basidiobolales</taxon>
        <taxon>Basidiobolaceae</taxon>
        <taxon>Basidiobolus</taxon>
    </lineage>
</organism>
<sequence>MSTHLCIVTGGARGFGLAIIKQYISWIQKQPSLGLHLVVLGRAENQVKELINSVQDDKIKIEGVTGVDLTKLDKLETNVEQIFSVIRNLKQELGEEKYLEAVLINNAGSLGDLSSSVANYKLDLVKEYFDFNVVSFTYLCSQFLQVCDETFTQTKTIVNISSLLAVKAFPNWGLYAAGKAARDQLMGVIAEENRNTNTRTLSYAPGPLDNDMQRTVRETIDDPEQKSIYSTMHNESKLVKMDESADKLCKLLFADNGFASGSHIDFYDV</sequence>
<dbReference type="InterPro" id="IPR036291">
    <property type="entry name" value="NAD(P)-bd_dom_sf"/>
</dbReference>
<keyword evidence="7" id="KW-1185">Reference proteome</keyword>
<dbReference type="PANTHER" id="PTHR44085:SF2">
    <property type="entry name" value="SEPIAPTERIN REDUCTASE"/>
    <property type="match status" value="1"/>
</dbReference>
<evidence type="ECO:0000256" key="2">
    <source>
        <dbReference type="ARBA" id="ARBA00022490"/>
    </source>
</evidence>
<accession>A0ABR2VTC4</accession>
<gene>
    <name evidence="6" type="ORF">K7432_011746</name>
</gene>
<dbReference type="PRINTS" id="PR00081">
    <property type="entry name" value="GDHRDH"/>
</dbReference>
<dbReference type="SUPFAM" id="SSF51735">
    <property type="entry name" value="NAD(P)-binding Rossmann-fold domains"/>
    <property type="match status" value="1"/>
</dbReference>
<evidence type="ECO:0000256" key="3">
    <source>
        <dbReference type="ARBA" id="ARBA00022857"/>
    </source>
</evidence>
<dbReference type="InterPro" id="IPR051721">
    <property type="entry name" value="Biopterin_syn/organic_redct"/>
</dbReference>
<comment type="caution">
    <text evidence="6">The sequence shown here is derived from an EMBL/GenBank/DDBJ whole genome shotgun (WGS) entry which is preliminary data.</text>
</comment>
<keyword evidence="2" id="KW-0963">Cytoplasm</keyword>
<name>A0ABR2VTC4_9FUNG</name>
<evidence type="ECO:0000256" key="4">
    <source>
        <dbReference type="ARBA" id="ARBA00023002"/>
    </source>
</evidence>
<proteinExistence type="predicted"/>
<keyword evidence="5" id="KW-0175">Coiled coil</keyword>
<evidence type="ECO:0008006" key="8">
    <source>
        <dbReference type="Google" id="ProtNLM"/>
    </source>
</evidence>
<dbReference type="Gene3D" id="3.40.50.720">
    <property type="entry name" value="NAD(P)-binding Rossmann-like Domain"/>
    <property type="match status" value="1"/>
</dbReference>
<reference evidence="6 7" key="1">
    <citation type="submission" date="2023-04" db="EMBL/GenBank/DDBJ databases">
        <title>Genome of Basidiobolus ranarum AG-B5.</title>
        <authorList>
            <person name="Stajich J.E."/>
            <person name="Carter-House D."/>
            <person name="Gryganskyi A."/>
        </authorList>
    </citation>
    <scope>NUCLEOTIDE SEQUENCE [LARGE SCALE GENOMIC DNA]</scope>
    <source>
        <strain evidence="6 7">AG-B5</strain>
    </source>
</reference>
<protein>
    <recommendedName>
        <fullName evidence="8">Sepiapterin reductase</fullName>
    </recommendedName>
</protein>
<evidence type="ECO:0000313" key="7">
    <source>
        <dbReference type="Proteomes" id="UP001479436"/>
    </source>
</evidence>
<dbReference type="Pfam" id="PF00106">
    <property type="entry name" value="adh_short"/>
    <property type="match status" value="1"/>
</dbReference>
<dbReference type="PANTHER" id="PTHR44085">
    <property type="entry name" value="SEPIAPTERIN REDUCTASE"/>
    <property type="match status" value="1"/>
</dbReference>
<dbReference type="EMBL" id="JASJQH010007819">
    <property type="protein sequence ID" value="KAK9701383.1"/>
    <property type="molecule type" value="Genomic_DNA"/>
</dbReference>